<evidence type="ECO:0000256" key="3">
    <source>
        <dbReference type="ARBA" id="ARBA00023125"/>
    </source>
</evidence>
<dbReference type="InterPro" id="IPR000847">
    <property type="entry name" value="LysR_HTH_N"/>
</dbReference>
<dbReference type="RefSeq" id="WP_133767994.1">
    <property type="nucleotide sequence ID" value="NZ_SNZR01000011.1"/>
</dbReference>
<gene>
    <name evidence="6" type="ORF">EV668_0197</name>
</gene>
<evidence type="ECO:0000256" key="2">
    <source>
        <dbReference type="ARBA" id="ARBA00023015"/>
    </source>
</evidence>
<dbReference type="InterPro" id="IPR050950">
    <property type="entry name" value="HTH-type_LysR_regulators"/>
</dbReference>
<dbReference type="GO" id="GO:0003677">
    <property type="term" value="F:DNA binding"/>
    <property type="evidence" value="ECO:0007669"/>
    <property type="project" value="UniProtKB-KW"/>
</dbReference>
<keyword evidence="3 6" id="KW-0238">DNA-binding</keyword>
<dbReference type="FunFam" id="1.10.10.10:FF:000001">
    <property type="entry name" value="LysR family transcriptional regulator"/>
    <property type="match status" value="1"/>
</dbReference>
<sequence length="305" mass="33427">MRRWILHLDLTTARLFVTTIEQESIAEAAREHAIAPSAVSKRIQQLEGEIGMPLLVRHRRGVEPTAAGLVVLRRARAMIHEAMQLEADLAGMREGLTGRVRLCANETALIEFVPAVVADFVAAHPGVEVELDERPSTAVVRAIWQNAADLGIYVGDVPPIDLWRRPVFQDRLVLVTMQDHPLAAKHEVSMADILHHEVIGQTTEGALSMLLTRAAASYHRVLKMRLFADGYDTVCSLVGRGLAVGIVAESAARIFAPRFGLAVLAITDGWADREHQVCARSLRGLAPPQQALLDHILRQGERGAT</sequence>
<proteinExistence type="inferred from homology"/>
<dbReference type="InterPro" id="IPR036390">
    <property type="entry name" value="WH_DNA-bd_sf"/>
</dbReference>
<dbReference type="Gene3D" id="1.10.10.10">
    <property type="entry name" value="Winged helix-like DNA-binding domain superfamily/Winged helix DNA-binding domain"/>
    <property type="match status" value="1"/>
</dbReference>
<dbReference type="Gene3D" id="3.40.190.290">
    <property type="match status" value="1"/>
</dbReference>
<dbReference type="OrthoDB" id="9785974at2"/>
<evidence type="ECO:0000313" key="6">
    <source>
        <dbReference type="EMBL" id="TDR92953.1"/>
    </source>
</evidence>
<keyword evidence="7" id="KW-1185">Reference proteome</keyword>
<dbReference type="PROSITE" id="PS50931">
    <property type="entry name" value="HTH_LYSR"/>
    <property type="match status" value="1"/>
</dbReference>
<feature type="domain" description="HTH lysR-type" evidence="5">
    <location>
        <begin position="8"/>
        <end position="65"/>
    </location>
</feature>
<name>A0A4R7C4L3_9HYPH</name>
<keyword evidence="2" id="KW-0805">Transcription regulation</keyword>
<dbReference type="AlphaFoldDB" id="A0A4R7C4L3"/>
<dbReference type="GO" id="GO:0005829">
    <property type="term" value="C:cytosol"/>
    <property type="evidence" value="ECO:0007669"/>
    <property type="project" value="TreeGrafter"/>
</dbReference>
<organism evidence="6 7">
    <name type="scientific">Enterovirga rhinocerotis</name>
    <dbReference type="NCBI Taxonomy" id="1339210"/>
    <lineage>
        <taxon>Bacteria</taxon>
        <taxon>Pseudomonadati</taxon>
        <taxon>Pseudomonadota</taxon>
        <taxon>Alphaproteobacteria</taxon>
        <taxon>Hyphomicrobiales</taxon>
        <taxon>Methylobacteriaceae</taxon>
        <taxon>Enterovirga</taxon>
    </lineage>
</organism>
<dbReference type="SUPFAM" id="SSF46785">
    <property type="entry name" value="Winged helix' DNA-binding domain"/>
    <property type="match status" value="1"/>
</dbReference>
<dbReference type="EMBL" id="SNZR01000011">
    <property type="protein sequence ID" value="TDR92953.1"/>
    <property type="molecule type" value="Genomic_DNA"/>
</dbReference>
<evidence type="ECO:0000313" key="7">
    <source>
        <dbReference type="Proteomes" id="UP000295122"/>
    </source>
</evidence>
<comment type="caution">
    <text evidence="6">The sequence shown here is derived from an EMBL/GenBank/DDBJ whole genome shotgun (WGS) entry which is preliminary data.</text>
</comment>
<dbReference type="Proteomes" id="UP000295122">
    <property type="component" value="Unassembled WGS sequence"/>
</dbReference>
<comment type="similarity">
    <text evidence="1">Belongs to the LysR transcriptional regulatory family.</text>
</comment>
<evidence type="ECO:0000256" key="1">
    <source>
        <dbReference type="ARBA" id="ARBA00009437"/>
    </source>
</evidence>
<dbReference type="PANTHER" id="PTHR30419">
    <property type="entry name" value="HTH-TYPE TRANSCRIPTIONAL REGULATOR YBHD"/>
    <property type="match status" value="1"/>
</dbReference>
<dbReference type="PANTHER" id="PTHR30419:SF2">
    <property type="entry name" value="LYSR FAMILY TRANSCRIPTIONAL REGULATOR"/>
    <property type="match status" value="1"/>
</dbReference>
<dbReference type="SUPFAM" id="SSF53850">
    <property type="entry name" value="Periplasmic binding protein-like II"/>
    <property type="match status" value="1"/>
</dbReference>
<dbReference type="Pfam" id="PF03466">
    <property type="entry name" value="LysR_substrate"/>
    <property type="match status" value="1"/>
</dbReference>
<dbReference type="Pfam" id="PF00126">
    <property type="entry name" value="HTH_1"/>
    <property type="match status" value="1"/>
</dbReference>
<accession>A0A4R7C4L3</accession>
<keyword evidence="4" id="KW-0804">Transcription</keyword>
<evidence type="ECO:0000259" key="5">
    <source>
        <dbReference type="PROSITE" id="PS50931"/>
    </source>
</evidence>
<reference evidence="6 7" key="1">
    <citation type="submission" date="2019-03" db="EMBL/GenBank/DDBJ databases">
        <title>Genomic Encyclopedia of Type Strains, Phase IV (KMG-IV): sequencing the most valuable type-strain genomes for metagenomic binning, comparative biology and taxonomic classification.</title>
        <authorList>
            <person name="Goeker M."/>
        </authorList>
    </citation>
    <scope>NUCLEOTIDE SEQUENCE [LARGE SCALE GENOMIC DNA]</scope>
    <source>
        <strain evidence="6 7">DSM 25903</strain>
    </source>
</reference>
<evidence type="ECO:0000256" key="4">
    <source>
        <dbReference type="ARBA" id="ARBA00023163"/>
    </source>
</evidence>
<dbReference type="InterPro" id="IPR005119">
    <property type="entry name" value="LysR_subst-bd"/>
</dbReference>
<dbReference type="GO" id="GO:0003700">
    <property type="term" value="F:DNA-binding transcription factor activity"/>
    <property type="evidence" value="ECO:0007669"/>
    <property type="project" value="InterPro"/>
</dbReference>
<protein>
    <submittedName>
        <fullName evidence="6">DNA-binding transcriptional LysR family regulator</fullName>
    </submittedName>
</protein>
<dbReference type="InterPro" id="IPR036388">
    <property type="entry name" value="WH-like_DNA-bd_sf"/>
</dbReference>